<evidence type="ECO:0000313" key="3">
    <source>
        <dbReference type="Proteomes" id="UP001066276"/>
    </source>
</evidence>
<feature type="region of interest" description="Disordered" evidence="1">
    <location>
        <begin position="39"/>
        <end position="70"/>
    </location>
</feature>
<dbReference type="Proteomes" id="UP001066276">
    <property type="component" value="Chromosome 6"/>
</dbReference>
<reference evidence="2" key="1">
    <citation type="journal article" date="2022" name="bioRxiv">
        <title>Sequencing and chromosome-scale assembly of the giantPleurodeles waltlgenome.</title>
        <authorList>
            <person name="Brown T."/>
            <person name="Elewa A."/>
            <person name="Iarovenko S."/>
            <person name="Subramanian E."/>
            <person name="Araus A.J."/>
            <person name="Petzold A."/>
            <person name="Susuki M."/>
            <person name="Suzuki K.-i.T."/>
            <person name="Hayashi T."/>
            <person name="Toyoda A."/>
            <person name="Oliveira C."/>
            <person name="Osipova E."/>
            <person name="Leigh N.D."/>
            <person name="Simon A."/>
            <person name="Yun M.H."/>
        </authorList>
    </citation>
    <scope>NUCLEOTIDE SEQUENCE</scope>
    <source>
        <strain evidence="2">20211129_DDA</strain>
        <tissue evidence="2">Liver</tissue>
    </source>
</reference>
<comment type="caution">
    <text evidence="2">The sequence shown here is derived from an EMBL/GenBank/DDBJ whole genome shotgun (WGS) entry which is preliminary data.</text>
</comment>
<dbReference type="EMBL" id="JANPWB010000010">
    <property type="protein sequence ID" value="KAJ1136218.1"/>
    <property type="molecule type" value="Genomic_DNA"/>
</dbReference>
<organism evidence="2 3">
    <name type="scientific">Pleurodeles waltl</name>
    <name type="common">Iberian ribbed newt</name>
    <dbReference type="NCBI Taxonomy" id="8319"/>
    <lineage>
        <taxon>Eukaryota</taxon>
        <taxon>Metazoa</taxon>
        <taxon>Chordata</taxon>
        <taxon>Craniata</taxon>
        <taxon>Vertebrata</taxon>
        <taxon>Euteleostomi</taxon>
        <taxon>Amphibia</taxon>
        <taxon>Batrachia</taxon>
        <taxon>Caudata</taxon>
        <taxon>Salamandroidea</taxon>
        <taxon>Salamandridae</taxon>
        <taxon>Pleurodelinae</taxon>
        <taxon>Pleurodeles</taxon>
    </lineage>
</organism>
<name>A0AAV7QCB5_PLEWA</name>
<sequence>MPLSETETPEAALTCQGRRQAAEAVAPLRSERRALLAWPEANRRRAERGDAEPSPEPCREDPQSAGSARS</sequence>
<evidence type="ECO:0000256" key="1">
    <source>
        <dbReference type="SAM" id="MobiDB-lite"/>
    </source>
</evidence>
<keyword evidence="3" id="KW-1185">Reference proteome</keyword>
<accession>A0AAV7QCB5</accession>
<evidence type="ECO:0000313" key="2">
    <source>
        <dbReference type="EMBL" id="KAJ1136218.1"/>
    </source>
</evidence>
<dbReference type="AlphaFoldDB" id="A0AAV7QCB5"/>
<proteinExistence type="predicted"/>
<gene>
    <name evidence="2" type="ORF">NDU88_002635</name>
</gene>
<protein>
    <submittedName>
        <fullName evidence="2">Uncharacterized protein</fullName>
    </submittedName>
</protein>
<feature type="compositionally biased region" description="Basic and acidic residues" evidence="1">
    <location>
        <begin position="41"/>
        <end position="62"/>
    </location>
</feature>